<dbReference type="Gene3D" id="3.30.1200.10">
    <property type="entry name" value="YggU-like"/>
    <property type="match status" value="1"/>
</dbReference>
<dbReference type="PANTHER" id="PTHR13420">
    <property type="entry name" value="UPF0235 PROTEIN C15ORF40"/>
    <property type="match status" value="1"/>
</dbReference>
<dbReference type="SUPFAM" id="SSF69786">
    <property type="entry name" value="YggU-like"/>
    <property type="match status" value="1"/>
</dbReference>
<dbReference type="RefSeq" id="WP_012014415.1">
    <property type="nucleotide sequence ID" value="NC_009380.1"/>
</dbReference>
<dbReference type="AlphaFoldDB" id="A4XDM6"/>
<evidence type="ECO:0000256" key="1">
    <source>
        <dbReference type="ARBA" id="ARBA00010364"/>
    </source>
</evidence>
<dbReference type="InterPro" id="IPR003746">
    <property type="entry name" value="DUF167"/>
</dbReference>
<comment type="similarity">
    <text evidence="1 2">Belongs to the UPF0235 family.</text>
</comment>
<evidence type="ECO:0000313" key="4">
    <source>
        <dbReference type="Proteomes" id="UP000000235"/>
    </source>
</evidence>
<organism evidence="3 4">
    <name type="scientific">Salinispora tropica (strain ATCC BAA-916 / DSM 44818 / JCM 13857 / NBRC 105044 / CNB-440)</name>
    <dbReference type="NCBI Taxonomy" id="369723"/>
    <lineage>
        <taxon>Bacteria</taxon>
        <taxon>Bacillati</taxon>
        <taxon>Actinomycetota</taxon>
        <taxon>Actinomycetes</taxon>
        <taxon>Micromonosporales</taxon>
        <taxon>Micromonosporaceae</taxon>
        <taxon>Salinispora</taxon>
    </lineage>
</organism>
<dbReference type="KEGG" id="stp:Strop_3204"/>
<dbReference type="STRING" id="369723.Strop_3204"/>
<dbReference type="SMART" id="SM01152">
    <property type="entry name" value="DUF167"/>
    <property type="match status" value="1"/>
</dbReference>
<keyword evidence="4" id="KW-1185">Reference proteome</keyword>
<dbReference type="GO" id="GO:0005737">
    <property type="term" value="C:cytoplasm"/>
    <property type="evidence" value="ECO:0007669"/>
    <property type="project" value="TreeGrafter"/>
</dbReference>
<dbReference type="InterPro" id="IPR036591">
    <property type="entry name" value="YggU-like_sf"/>
</dbReference>
<dbReference type="Pfam" id="PF02594">
    <property type="entry name" value="DUF167"/>
    <property type="match status" value="1"/>
</dbReference>
<dbReference type="PANTHER" id="PTHR13420:SF7">
    <property type="entry name" value="UPF0235 PROTEIN C15ORF40"/>
    <property type="match status" value="1"/>
</dbReference>
<name>A4XDM6_SALTO</name>
<protein>
    <recommendedName>
        <fullName evidence="2">UPF0235 protein Strop_3204</fullName>
    </recommendedName>
</protein>
<gene>
    <name evidence="3" type="ordered locus">Strop_3204</name>
</gene>
<dbReference type="eggNOG" id="COG1872">
    <property type="taxonomic scope" value="Bacteria"/>
</dbReference>
<dbReference type="NCBIfam" id="TIGR00251">
    <property type="entry name" value="DUF167 family protein"/>
    <property type="match status" value="1"/>
</dbReference>
<sequence>MPVPEASDARIDEALTVAVRIKPGSSRSRVGGRYMGPYGPALVIAVTAPPVDGRATEAARRALAEAFGVRRAAVSLGAGAASRNKIFYVGGSGVEITRTLHRLRDG</sequence>
<dbReference type="PATRIC" id="fig|369723.5.peg.3296"/>
<evidence type="ECO:0000256" key="2">
    <source>
        <dbReference type="HAMAP-Rule" id="MF_00634"/>
    </source>
</evidence>
<dbReference type="HAMAP" id="MF_00634">
    <property type="entry name" value="UPF0235"/>
    <property type="match status" value="1"/>
</dbReference>
<reference evidence="4" key="1">
    <citation type="journal article" date="2007" name="Proc. Natl. Acad. Sci. U.S.A.">
        <title>Genome sequencing reveals complex secondary metabolome in the marine actinomycete Salinispora tropica.</title>
        <authorList>
            <person name="Udwary D.W."/>
            <person name="Zeigler L."/>
            <person name="Asolkar R.N."/>
            <person name="Singan V."/>
            <person name="Lapidus A."/>
            <person name="Fenical W."/>
            <person name="Jensen P.R."/>
            <person name="Moore B.S."/>
        </authorList>
    </citation>
    <scope>NUCLEOTIDE SEQUENCE [LARGE SCALE GENOMIC DNA]</scope>
    <source>
        <strain evidence="4">ATCC BAA-916 / DSM 44818 / CNB-440</strain>
    </source>
</reference>
<evidence type="ECO:0000313" key="3">
    <source>
        <dbReference type="EMBL" id="ABP55638.1"/>
    </source>
</evidence>
<dbReference type="EMBL" id="CP000667">
    <property type="protein sequence ID" value="ABP55638.1"/>
    <property type="molecule type" value="Genomic_DNA"/>
</dbReference>
<dbReference type="Proteomes" id="UP000000235">
    <property type="component" value="Chromosome"/>
</dbReference>
<accession>A4XDM6</accession>
<dbReference type="HOGENOM" id="CLU_130694_7_1_11"/>
<proteinExistence type="inferred from homology"/>